<protein>
    <submittedName>
        <fullName evidence="2">DNA-binding transcriptional LysR family regulator</fullName>
    </submittedName>
</protein>
<feature type="domain" description="LysR substrate-binding" evidence="1">
    <location>
        <begin position="10"/>
        <end position="82"/>
    </location>
</feature>
<evidence type="ECO:0000259" key="1">
    <source>
        <dbReference type="Pfam" id="PF03466"/>
    </source>
</evidence>
<dbReference type="AlphaFoldDB" id="A0A7W6RFK7"/>
<organism evidence="2 3">
    <name type="scientific">Roseospira visakhapatnamensis</name>
    <dbReference type="NCBI Taxonomy" id="390880"/>
    <lineage>
        <taxon>Bacteria</taxon>
        <taxon>Pseudomonadati</taxon>
        <taxon>Pseudomonadota</taxon>
        <taxon>Alphaproteobacteria</taxon>
        <taxon>Rhodospirillales</taxon>
        <taxon>Rhodospirillaceae</taxon>
        <taxon>Roseospira</taxon>
    </lineage>
</organism>
<dbReference type="SUPFAM" id="SSF53850">
    <property type="entry name" value="Periplasmic binding protein-like II"/>
    <property type="match status" value="1"/>
</dbReference>
<keyword evidence="2" id="KW-0238">DNA-binding</keyword>
<proteinExistence type="predicted"/>
<dbReference type="InterPro" id="IPR005119">
    <property type="entry name" value="LysR_subst-bd"/>
</dbReference>
<reference evidence="2 3" key="1">
    <citation type="submission" date="2020-08" db="EMBL/GenBank/DDBJ databases">
        <title>Genome sequencing of Purple Non-Sulfur Bacteria from various extreme environments.</title>
        <authorList>
            <person name="Mayer M."/>
        </authorList>
    </citation>
    <scope>NUCLEOTIDE SEQUENCE [LARGE SCALE GENOMIC DNA]</scope>
    <source>
        <strain evidence="2 3">JA131</strain>
    </source>
</reference>
<evidence type="ECO:0000313" key="3">
    <source>
        <dbReference type="Proteomes" id="UP000554286"/>
    </source>
</evidence>
<dbReference type="GO" id="GO:0003677">
    <property type="term" value="F:DNA binding"/>
    <property type="evidence" value="ECO:0007669"/>
    <property type="project" value="UniProtKB-KW"/>
</dbReference>
<evidence type="ECO:0000313" key="2">
    <source>
        <dbReference type="EMBL" id="MBB4267119.1"/>
    </source>
</evidence>
<dbReference type="Proteomes" id="UP000554286">
    <property type="component" value="Unassembled WGS sequence"/>
</dbReference>
<dbReference type="EMBL" id="JACIGK010000021">
    <property type="protein sequence ID" value="MBB4267119.1"/>
    <property type="molecule type" value="Genomic_DNA"/>
</dbReference>
<dbReference type="Pfam" id="PF03466">
    <property type="entry name" value="LysR_substrate"/>
    <property type="match status" value="1"/>
</dbReference>
<name>A0A7W6RFK7_9PROT</name>
<keyword evidence="3" id="KW-1185">Reference proteome</keyword>
<accession>A0A7W6RFK7</accession>
<gene>
    <name evidence="2" type="ORF">GGD89_002760</name>
</gene>
<dbReference type="Gene3D" id="3.40.190.290">
    <property type="match status" value="1"/>
</dbReference>
<comment type="caution">
    <text evidence="2">The sequence shown here is derived from an EMBL/GenBank/DDBJ whole genome shotgun (WGS) entry which is preliminary data.</text>
</comment>
<dbReference type="RefSeq" id="WP_184046203.1">
    <property type="nucleotide sequence ID" value="NZ_JACIGK010000021.1"/>
</dbReference>
<sequence>MSQTFGLDGIVFRSSSLGSQMAAARAGLGLALLPNYMVSHSGLATTHPPGCDVHREVWLMVRRDIAQLPAGRALIDYLVAVFDDNRDILS</sequence>